<comment type="caution">
    <text evidence="1">The sequence shown here is derived from an EMBL/GenBank/DDBJ whole genome shotgun (WGS) entry which is preliminary data.</text>
</comment>
<dbReference type="AlphaFoldDB" id="A0A8S1UPA1"/>
<reference evidence="1" key="1">
    <citation type="submission" date="2021-01" db="EMBL/GenBank/DDBJ databases">
        <authorList>
            <consortium name="Genoscope - CEA"/>
            <person name="William W."/>
        </authorList>
    </citation>
    <scope>NUCLEOTIDE SEQUENCE</scope>
</reference>
<protein>
    <submittedName>
        <fullName evidence="1">Uncharacterized protein</fullName>
    </submittedName>
</protein>
<evidence type="ECO:0000313" key="2">
    <source>
        <dbReference type="Proteomes" id="UP000683925"/>
    </source>
</evidence>
<sequence length="95" mass="11027">MLVFFQSWVQIGIQKIQNKQAGNVAKYKKGVIQYIKLNKQQTEVQIKLMVKPQLDLIKVIQRQFSDSTLAHQSKQQGEAKNNQVNFSNHKLTRIC</sequence>
<evidence type="ECO:0000313" key="1">
    <source>
        <dbReference type="EMBL" id="CAD8165559.1"/>
    </source>
</evidence>
<dbReference type="EMBL" id="CAJJDP010000047">
    <property type="protein sequence ID" value="CAD8165559.1"/>
    <property type="molecule type" value="Genomic_DNA"/>
</dbReference>
<accession>A0A8S1UPA1</accession>
<gene>
    <name evidence="1" type="ORF">POCTA_138.1.T0470005</name>
</gene>
<keyword evidence="2" id="KW-1185">Reference proteome</keyword>
<proteinExistence type="predicted"/>
<dbReference type="Proteomes" id="UP000683925">
    <property type="component" value="Unassembled WGS sequence"/>
</dbReference>
<organism evidence="1 2">
    <name type="scientific">Paramecium octaurelia</name>
    <dbReference type="NCBI Taxonomy" id="43137"/>
    <lineage>
        <taxon>Eukaryota</taxon>
        <taxon>Sar</taxon>
        <taxon>Alveolata</taxon>
        <taxon>Ciliophora</taxon>
        <taxon>Intramacronucleata</taxon>
        <taxon>Oligohymenophorea</taxon>
        <taxon>Peniculida</taxon>
        <taxon>Parameciidae</taxon>
        <taxon>Paramecium</taxon>
    </lineage>
</organism>
<name>A0A8S1UPA1_PAROT</name>